<keyword evidence="1" id="KW-0863">Zinc-finger</keyword>
<evidence type="ECO:0000313" key="4">
    <source>
        <dbReference type="Proteomes" id="UP001358586"/>
    </source>
</evidence>
<sequence length="90" mass="10639">MEARHVFVEDVNDTMVANRRIARSMNVEVYSRRLKTFQVTKTIGRRLSIPLRSYRVDLRNRWCDCRKFQTLHYPCAHVVATCVKVSPNVE</sequence>
<dbReference type="EMBL" id="JARKNE010000010">
    <property type="protein sequence ID" value="KAK5793512.1"/>
    <property type="molecule type" value="Genomic_DNA"/>
</dbReference>
<keyword evidence="4" id="KW-1185">Reference proteome</keyword>
<feature type="domain" description="SWIM-type" evidence="2">
    <location>
        <begin position="54"/>
        <end position="86"/>
    </location>
</feature>
<protein>
    <recommendedName>
        <fullName evidence="2">SWIM-type domain-containing protein</fullName>
    </recommendedName>
</protein>
<dbReference type="Proteomes" id="UP001358586">
    <property type="component" value="Chromosome 10"/>
</dbReference>
<evidence type="ECO:0000313" key="3">
    <source>
        <dbReference type="EMBL" id="KAK5793512.1"/>
    </source>
</evidence>
<evidence type="ECO:0000259" key="2">
    <source>
        <dbReference type="PROSITE" id="PS50966"/>
    </source>
</evidence>
<dbReference type="Pfam" id="PF04434">
    <property type="entry name" value="SWIM"/>
    <property type="match status" value="1"/>
</dbReference>
<reference evidence="3 4" key="1">
    <citation type="submission" date="2023-03" db="EMBL/GenBank/DDBJ databases">
        <title>WGS of Gossypium arboreum.</title>
        <authorList>
            <person name="Yu D."/>
        </authorList>
    </citation>
    <scope>NUCLEOTIDE SEQUENCE [LARGE SCALE GENOMIC DNA]</scope>
    <source>
        <tissue evidence="3">Leaf</tissue>
    </source>
</reference>
<dbReference type="PROSITE" id="PS50966">
    <property type="entry name" value="ZF_SWIM"/>
    <property type="match status" value="1"/>
</dbReference>
<keyword evidence="1" id="KW-0479">Metal-binding</keyword>
<name>A0ABR0NES1_GOSAR</name>
<dbReference type="InterPro" id="IPR007527">
    <property type="entry name" value="Znf_SWIM"/>
</dbReference>
<organism evidence="3 4">
    <name type="scientific">Gossypium arboreum</name>
    <name type="common">Tree cotton</name>
    <name type="synonym">Gossypium nanking</name>
    <dbReference type="NCBI Taxonomy" id="29729"/>
    <lineage>
        <taxon>Eukaryota</taxon>
        <taxon>Viridiplantae</taxon>
        <taxon>Streptophyta</taxon>
        <taxon>Embryophyta</taxon>
        <taxon>Tracheophyta</taxon>
        <taxon>Spermatophyta</taxon>
        <taxon>Magnoliopsida</taxon>
        <taxon>eudicotyledons</taxon>
        <taxon>Gunneridae</taxon>
        <taxon>Pentapetalae</taxon>
        <taxon>rosids</taxon>
        <taxon>malvids</taxon>
        <taxon>Malvales</taxon>
        <taxon>Malvaceae</taxon>
        <taxon>Malvoideae</taxon>
        <taxon>Gossypium</taxon>
    </lineage>
</organism>
<accession>A0ABR0NES1</accession>
<evidence type="ECO:0000256" key="1">
    <source>
        <dbReference type="PROSITE-ProRule" id="PRU00325"/>
    </source>
</evidence>
<comment type="caution">
    <text evidence="3">The sequence shown here is derived from an EMBL/GenBank/DDBJ whole genome shotgun (WGS) entry which is preliminary data.</text>
</comment>
<proteinExistence type="predicted"/>
<gene>
    <name evidence="3" type="ORF">PVK06_034661</name>
</gene>
<keyword evidence="1" id="KW-0862">Zinc</keyword>